<comment type="subcellular location">
    <subcellularLocation>
        <location evidence="1 8">Cell membrane</location>
        <topology evidence="1 8">Multi-pass membrane protein</topology>
    </subcellularLocation>
</comment>
<proteinExistence type="inferred from homology"/>
<dbReference type="Proteomes" id="UP000582837">
    <property type="component" value="Unassembled WGS sequence"/>
</dbReference>
<dbReference type="GO" id="GO:0043190">
    <property type="term" value="C:ATP-binding cassette (ABC) transporter complex"/>
    <property type="evidence" value="ECO:0007669"/>
    <property type="project" value="InterPro"/>
</dbReference>
<dbReference type="AlphaFoldDB" id="A0A841GYJ7"/>
<dbReference type="GO" id="GO:0055085">
    <property type="term" value="P:transmembrane transport"/>
    <property type="evidence" value="ECO:0007669"/>
    <property type="project" value="InterPro"/>
</dbReference>
<dbReference type="PANTHER" id="PTHR30477:SF8">
    <property type="entry name" value="METAL TRANSPORT SYSTEM MEMBRANE PROTEIN CT_070-RELATED"/>
    <property type="match status" value="1"/>
</dbReference>
<keyword evidence="3 8" id="KW-0813">Transport</keyword>
<keyword evidence="4" id="KW-1003">Cell membrane</keyword>
<sequence length="371" mass="39971">MVPEQEIQWIAALTAAACALPGVFLVLRRMALMSDAISHAILLGIVLGFFATQNLASPLLVVAAAATGVLTVSLVEMINRTHLVREDAAIGLVFPALFSIGVILIARFAGSVHLDVDAVLLGELAFAPFNRWIVNGTDLGPRTLWLMGALLVLNAGFIAVFYKELKITTFDAALAGTLGFAPGLLHYAFMTLVSATAVGAFDAVGSVLVVALMIAPPAAAYLLTDRLPVMIGLSVGLGVLSSLAGYWTSYLFDVSIAGSMATMTGVMFGTVFLFAPERGLLALARRRRRQRWEFAQTMLAIHLMNHEDSAEADRENRESHLHGHLRWNEDFAQRVVRRAEGSGWLDRTDGDTLRLTDRGRVAAREAIGITS</sequence>
<accession>A0A841GYJ7</accession>
<evidence type="ECO:0000256" key="5">
    <source>
        <dbReference type="ARBA" id="ARBA00022692"/>
    </source>
</evidence>
<protein>
    <submittedName>
        <fullName evidence="10">Manganese/zinc/iron transport system permease protein</fullName>
    </submittedName>
</protein>
<evidence type="ECO:0000256" key="3">
    <source>
        <dbReference type="ARBA" id="ARBA00022448"/>
    </source>
</evidence>
<reference evidence="10 11" key="1">
    <citation type="submission" date="2020-08" db="EMBL/GenBank/DDBJ databases">
        <title>Genomic Encyclopedia of Type Strains, Phase IV (KMG-IV): sequencing the most valuable type-strain genomes for metagenomic binning, comparative biology and taxonomic classification.</title>
        <authorList>
            <person name="Goeker M."/>
        </authorList>
    </citation>
    <scope>NUCLEOTIDE SEQUENCE [LARGE SCALE GENOMIC DNA]</scope>
    <source>
        <strain evidence="10 11">DSM 29007</strain>
    </source>
</reference>
<dbReference type="SUPFAM" id="SSF81345">
    <property type="entry name" value="ABC transporter involved in vitamin B12 uptake, BtuC"/>
    <property type="match status" value="1"/>
</dbReference>
<feature type="transmembrane region" description="Helical" evidence="9">
    <location>
        <begin position="169"/>
        <end position="189"/>
    </location>
</feature>
<dbReference type="CDD" id="cd06550">
    <property type="entry name" value="TM_ABC_iron-siderophores_like"/>
    <property type="match status" value="1"/>
</dbReference>
<gene>
    <name evidence="10" type="ORF">HNQ61_002473</name>
</gene>
<dbReference type="RefSeq" id="WP_170033207.1">
    <property type="nucleotide sequence ID" value="NZ_JABDTL010000001.1"/>
</dbReference>
<comment type="caution">
    <text evidence="10">The sequence shown here is derived from an EMBL/GenBank/DDBJ whole genome shotgun (WGS) entry which is preliminary data.</text>
</comment>
<evidence type="ECO:0000256" key="2">
    <source>
        <dbReference type="ARBA" id="ARBA00008034"/>
    </source>
</evidence>
<evidence type="ECO:0000256" key="9">
    <source>
        <dbReference type="SAM" id="Phobius"/>
    </source>
</evidence>
<organism evidence="10 11">
    <name type="scientific">Longimicrobium terrae</name>
    <dbReference type="NCBI Taxonomy" id="1639882"/>
    <lineage>
        <taxon>Bacteria</taxon>
        <taxon>Pseudomonadati</taxon>
        <taxon>Gemmatimonadota</taxon>
        <taxon>Longimicrobiia</taxon>
        <taxon>Longimicrobiales</taxon>
        <taxon>Longimicrobiaceae</taxon>
        <taxon>Longimicrobium</taxon>
    </lineage>
</organism>
<evidence type="ECO:0000256" key="8">
    <source>
        <dbReference type="RuleBase" id="RU003943"/>
    </source>
</evidence>
<keyword evidence="11" id="KW-1185">Reference proteome</keyword>
<dbReference type="PANTHER" id="PTHR30477">
    <property type="entry name" value="ABC-TRANSPORTER METAL-BINDING PROTEIN"/>
    <property type="match status" value="1"/>
</dbReference>
<evidence type="ECO:0000313" key="10">
    <source>
        <dbReference type="EMBL" id="MBB6070851.1"/>
    </source>
</evidence>
<comment type="similarity">
    <text evidence="2 8">Belongs to the ABC-3 integral membrane protein family.</text>
</comment>
<keyword evidence="7 9" id="KW-0472">Membrane</keyword>
<evidence type="ECO:0000256" key="1">
    <source>
        <dbReference type="ARBA" id="ARBA00004651"/>
    </source>
</evidence>
<feature type="transmembrane region" description="Helical" evidence="9">
    <location>
        <begin position="254"/>
        <end position="275"/>
    </location>
</feature>
<feature type="transmembrane region" description="Helical" evidence="9">
    <location>
        <begin position="90"/>
        <end position="110"/>
    </location>
</feature>
<feature type="transmembrane region" description="Helical" evidence="9">
    <location>
        <begin position="36"/>
        <end position="53"/>
    </location>
</feature>
<dbReference type="GO" id="GO:0010043">
    <property type="term" value="P:response to zinc ion"/>
    <property type="evidence" value="ECO:0007669"/>
    <property type="project" value="TreeGrafter"/>
</dbReference>
<evidence type="ECO:0000256" key="7">
    <source>
        <dbReference type="ARBA" id="ARBA00023136"/>
    </source>
</evidence>
<keyword evidence="6 9" id="KW-1133">Transmembrane helix</keyword>
<evidence type="ECO:0000256" key="4">
    <source>
        <dbReference type="ARBA" id="ARBA00022475"/>
    </source>
</evidence>
<feature type="transmembrane region" description="Helical" evidence="9">
    <location>
        <begin position="6"/>
        <end position="27"/>
    </location>
</feature>
<evidence type="ECO:0000313" key="11">
    <source>
        <dbReference type="Proteomes" id="UP000582837"/>
    </source>
</evidence>
<feature type="transmembrane region" description="Helical" evidence="9">
    <location>
        <begin position="59"/>
        <end position="78"/>
    </location>
</feature>
<dbReference type="InterPro" id="IPR037294">
    <property type="entry name" value="ABC_BtuC-like"/>
</dbReference>
<dbReference type="Gene3D" id="1.10.3470.10">
    <property type="entry name" value="ABC transporter involved in vitamin B12 uptake, BtuC"/>
    <property type="match status" value="1"/>
</dbReference>
<evidence type="ECO:0000256" key="6">
    <source>
        <dbReference type="ARBA" id="ARBA00022989"/>
    </source>
</evidence>
<feature type="transmembrane region" description="Helical" evidence="9">
    <location>
        <begin position="227"/>
        <end position="248"/>
    </location>
</feature>
<feature type="transmembrane region" description="Helical" evidence="9">
    <location>
        <begin position="144"/>
        <end position="162"/>
    </location>
</feature>
<keyword evidence="5 8" id="KW-0812">Transmembrane</keyword>
<feature type="transmembrane region" description="Helical" evidence="9">
    <location>
        <begin position="195"/>
        <end position="215"/>
    </location>
</feature>
<dbReference type="InterPro" id="IPR001626">
    <property type="entry name" value="ABC_TroCD"/>
</dbReference>
<dbReference type="EMBL" id="JACHIA010000006">
    <property type="protein sequence ID" value="MBB6070851.1"/>
    <property type="molecule type" value="Genomic_DNA"/>
</dbReference>
<name>A0A841GYJ7_9BACT</name>
<dbReference type="Pfam" id="PF00950">
    <property type="entry name" value="ABC-3"/>
    <property type="match status" value="1"/>
</dbReference>